<keyword evidence="3" id="KW-1185">Reference proteome</keyword>
<reference evidence="2" key="1">
    <citation type="journal article" date="2019" name="bioRxiv">
        <title>The Genome of the Zebra Mussel, Dreissena polymorpha: A Resource for Invasive Species Research.</title>
        <authorList>
            <person name="McCartney M.A."/>
            <person name="Auch B."/>
            <person name="Kono T."/>
            <person name="Mallez S."/>
            <person name="Zhang Y."/>
            <person name="Obille A."/>
            <person name="Becker A."/>
            <person name="Abrahante J.E."/>
            <person name="Garbe J."/>
            <person name="Badalamenti J.P."/>
            <person name="Herman A."/>
            <person name="Mangelson H."/>
            <person name="Liachko I."/>
            <person name="Sullivan S."/>
            <person name="Sone E.D."/>
            <person name="Koren S."/>
            <person name="Silverstein K.A.T."/>
            <person name="Beckman K.B."/>
            <person name="Gohl D.M."/>
        </authorList>
    </citation>
    <scope>NUCLEOTIDE SEQUENCE</scope>
    <source>
        <strain evidence="2">Duluth1</strain>
        <tissue evidence="2">Whole animal</tissue>
    </source>
</reference>
<dbReference type="Proteomes" id="UP000828390">
    <property type="component" value="Unassembled WGS sequence"/>
</dbReference>
<evidence type="ECO:0000313" key="3">
    <source>
        <dbReference type="Proteomes" id="UP000828390"/>
    </source>
</evidence>
<accession>A0A9D4D270</accession>
<dbReference type="AlphaFoldDB" id="A0A9D4D270"/>
<sequence length="63" mass="7116">MGTVVEISTDKEELPMGSPGGEMRQRRATHRKKIEFTQDSKENIRSSDVLPLNITQGKELFVV</sequence>
<dbReference type="EMBL" id="JAIWYP010000011">
    <property type="protein sequence ID" value="KAH3737265.1"/>
    <property type="molecule type" value="Genomic_DNA"/>
</dbReference>
<evidence type="ECO:0000313" key="2">
    <source>
        <dbReference type="EMBL" id="KAH3737265.1"/>
    </source>
</evidence>
<name>A0A9D4D270_DREPO</name>
<proteinExistence type="predicted"/>
<gene>
    <name evidence="2" type="ORF">DPMN_043848</name>
</gene>
<reference evidence="2" key="2">
    <citation type="submission" date="2020-11" db="EMBL/GenBank/DDBJ databases">
        <authorList>
            <person name="McCartney M.A."/>
            <person name="Auch B."/>
            <person name="Kono T."/>
            <person name="Mallez S."/>
            <person name="Becker A."/>
            <person name="Gohl D.M."/>
            <person name="Silverstein K.A.T."/>
            <person name="Koren S."/>
            <person name="Bechman K.B."/>
            <person name="Herman A."/>
            <person name="Abrahante J.E."/>
            <person name="Garbe J."/>
        </authorList>
    </citation>
    <scope>NUCLEOTIDE SEQUENCE</scope>
    <source>
        <strain evidence="2">Duluth1</strain>
        <tissue evidence="2">Whole animal</tissue>
    </source>
</reference>
<protein>
    <submittedName>
        <fullName evidence="2">Uncharacterized protein</fullName>
    </submittedName>
</protein>
<organism evidence="2 3">
    <name type="scientific">Dreissena polymorpha</name>
    <name type="common">Zebra mussel</name>
    <name type="synonym">Mytilus polymorpha</name>
    <dbReference type="NCBI Taxonomy" id="45954"/>
    <lineage>
        <taxon>Eukaryota</taxon>
        <taxon>Metazoa</taxon>
        <taxon>Spiralia</taxon>
        <taxon>Lophotrochozoa</taxon>
        <taxon>Mollusca</taxon>
        <taxon>Bivalvia</taxon>
        <taxon>Autobranchia</taxon>
        <taxon>Heteroconchia</taxon>
        <taxon>Euheterodonta</taxon>
        <taxon>Imparidentia</taxon>
        <taxon>Neoheterodontei</taxon>
        <taxon>Myida</taxon>
        <taxon>Dreissenoidea</taxon>
        <taxon>Dreissenidae</taxon>
        <taxon>Dreissena</taxon>
    </lineage>
</organism>
<evidence type="ECO:0000256" key="1">
    <source>
        <dbReference type="SAM" id="MobiDB-lite"/>
    </source>
</evidence>
<comment type="caution">
    <text evidence="2">The sequence shown here is derived from an EMBL/GenBank/DDBJ whole genome shotgun (WGS) entry which is preliminary data.</text>
</comment>
<feature type="region of interest" description="Disordered" evidence="1">
    <location>
        <begin position="1"/>
        <end position="29"/>
    </location>
</feature>